<dbReference type="GO" id="GO:0048039">
    <property type="term" value="F:ubiquinone binding"/>
    <property type="evidence" value="ECO:0007669"/>
    <property type="project" value="TreeGrafter"/>
</dbReference>
<keyword evidence="1" id="KW-0812">Transmembrane</keyword>
<reference evidence="2" key="1">
    <citation type="submission" date="2020-07" db="EMBL/GenBank/DDBJ databases">
        <title>Ethylene signaling mediates host invasion by parasitic plants.</title>
        <authorList>
            <person name="Yoshida S."/>
        </authorList>
    </citation>
    <scope>NUCLEOTIDE SEQUENCE</scope>
    <source>
        <strain evidence="2">Okayama</strain>
    </source>
</reference>
<dbReference type="PANTHER" id="PTHR43507:SF21">
    <property type="entry name" value="NAD(P)H-QUINONE OXIDOREDUCTASE CHAIN 4, CHLOROPLASTIC"/>
    <property type="match status" value="1"/>
</dbReference>
<gene>
    <name evidence="2" type="ORF">PHJA_000381600</name>
</gene>
<dbReference type="AlphaFoldDB" id="A0A830BEI9"/>
<organism evidence="2 3">
    <name type="scientific">Phtheirospermum japonicum</name>
    <dbReference type="NCBI Taxonomy" id="374723"/>
    <lineage>
        <taxon>Eukaryota</taxon>
        <taxon>Viridiplantae</taxon>
        <taxon>Streptophyta</taxon>
        <taxon>Embryophyta</taxon>
        <taxon>Tracheophyta</taxon>
        <taxon>Spermatophyta</taxon>
        <taxon>Magnoliopsida</taxon>
        <taxon>eudicotyledons</taxon>
        <taxon>Gunneridae</taxon>
        <taxon>Pentapetalae</taxon>
        <taxon>asterids</taxon>
        <taxon>lamiids</taxon>
        <taxon>Lamiales</taxon>
        <taxon>Orobanchaceae</taxon>
        <taxon>Orobanchaceae incertae sedis</taxon>
        <taxon>Phtheirospermum</taxon>
    </lineage>
</organism>
<name>A0A830BEI9_9LAMI</name>
<dbReference type="GO" id="GO:0009507">
    <property type="term" value="C:chloroplast"/>
    <property type="evidence" value="ECO:0007669"/>
    <property type="project" value="TreeGrafter"/>
</dbReference>
<evidence type="ECO:0000256" key="1">
    <source>
        <dbReference type="SAM" id="Phobius"/>
    </source>
</evidence>
<keyword evidence="3" id="KW-1185">Reference proteome</keyword>
<dbReference type="GO" id="GO:0003954">
    <property type="term" value="F:NADH dehydrogenase activity"/>
    <property type="evidence" value="ECO:0007669"/>
    <property type="project" value="TreeGrafter"/>
</dbReference>
<dbReference type="InterPro" id="IPR003918">
    <property type="entry name" value="NADH_UbQ_OxRdtase"/>
</dbReference>
<feature type="transmembrane region" description="Helical" evidence="1">
    <location>
        <begin position="23"/>
        <end position="41"/>
    </location>
</feature>
<dbReference type="GO" id="GO:0042773">
    <property type="term" value="P:ATP synthesis coupled electron transport"/>
    <property type="evidence" value="ECO:0007669"/>
    <property type="project" value="InterPro"/>
</dbReference>
<dbReference type="GO" id="GO:0008137">
    <property type="term" value="F:NADH dehydrogenase (ubiquinone) activity"/>
    <property type="evidence" value="ECO:0007669"/>
    <property type="project" value="InterPro"/>
</dbReference>
<sequence length="54" mass="5879">MGFIIIGICSITDMGLNGALLQIIPHGFISAALIFLAGTTYDRIRSIILTKWVE</sequence>
<comment type="caution">
    <text evidence="2">The sequence shown here is derived from an EMBL/GenBank/DDBJ whole genome shotgun (WGS) entry which is preliminary data.</text>
</comment>
<dbReference type="Proteomes" id="UP000653305">
    <property type="component" value="Unassembled WGS sequence"/>
</dbReference>
<dbReference type="OrthoDB" id="1710630at2759"/>
<dbReference type="GO" id="GO:0015990">
    <property type="term" value="P:electron transport coupled proton transport"/>
    <property type="evidence" value="ECO:0007669"/>
    <property type="project" value="TreeGrafter"/>
</dbReference>
<keyword evidence="1" id="KW-0472">Membrane</keyword>
<protein>
    <submittedName>
        <fullName evidence="2">NAD(P)H-quinone oxidoreductase chain 4 chloroplastic</fullName>
    </submittedName>
</protein>
<dbReference type="PANTHER" id="PTHR43507">
    <property type="entry name" value="NADH-UBIQUINONE OXIDOREDUCTASE CHAIN 4"/>
    <property type="match status" value="1"/>
</dbReference>
<keyword evidence="1" id="KW-1133">Transmembrane helix</keyword>
<evidence type="ECO:0000313" key="2">
    <source>
        <dbReference type="EMBL" id="GFP82385.1"/>
    </source>
</evidence>
<proteinExistence type="predicted"/>
<evidence type="ECO:0000313" key="3">
    <source>
        <dbReference type="Proteomes" id="UP000653305"/>
    </source>
</evidence>
<accession>A0A830BEI9</accession>
<dbReference type="EMBL" id="BMAC01000042">
    <property type="protein sequence ID" value="GFP82385.1"/>
    <property type="molecule type" value="Genomic_DNA"/>
</dbReference>